<sequence>MSHTVICLKTTGLREGCTANEPNGNGRRFFFIYFFYLFSDDSDLDKDYVPETDIDDEEEDYTDEKGQTDFTYLDLDKVYVPETDISDEEEDYRDEKEQTDFNLGQPNSPKKNKRKGKIVKRGSNFCIFCESNVLNFGRHILRNHKYEHEVVKINSLPKKSIQRKQMMTALRKKGNFIFNESEGTTEKVVRKSEICTNTDYKMCPKCFGYYSKKQLWRHKKHCNSFNPENASLLNNKSKVDSHLREKVFPHMRCDEVSIVAQKDSLICGYGARYLRIHREKHHIHIVSRKMRELARILIEAKKKNGEIVSMANLLQPDHYDLIVESTKVVAAYDEKTDEYKSPTFAMNIVKSLKDACDVFITQVLKKKKHFGTVQYASMEADIKTLLHLLTTNWQYDISSVAASNLNTKKWNKVTMIPLATDLKIFKDYMTKKGRSSVENLERDPHDKKSYTDLVEVIYCKVLLLNRKRPGELQRLQLHMYNKAEIQTNYEEFSDTVSPTEKILMKKFKRLVIRGKRDRGVPVLFSDDVQKEIDVALKYRDNFFQDVENNYLFGLPGYSSPMIGYKILAKHANKSGAKNPSAITATKLRKHLATITQVLNMSDSDIEQLATFMGHTERVHRNEYRLPDDVFQTARICKLLSIMEKGQGAQYKGKTLAEIELNMEEDLLEEAEKEAVDDENFEEDLYPVEVDGDDGPSTSASSERVHPKKKTKVTRVPWTEEQKSKTMSFFRKHIQNKKPPKRNECETLIKTYPQVFHNKDWLKLKVFVQNKYSK</sequence>
<name>A0A8D8RFM6_9HEMI</name>
<dbReference type="EMBL" id="HBUF01159932">
    <property type="protein sequence ID" value="CAG6649791.1"/>
    <property type="molecule type" value="Transcribed_RNA"/>
</dbReference>
<feature type="region of interest" description="Disordered" evidence="1">
    <location>
        <begin position="86"/>
        <end position="116"/>
    </location>
</feature>
<accession>A0A8D8RFM6</accession>
<reference evidence="2" key="1">
    <citation type="submission" date="2021-05" db="EMBL/GenBank/DDBJ databases">
        <authorList>
            <person name="Alioto T."/>
            <person name="Alioto T."/>
            <person name="Gomez Garrido J."/>
        </authorList>
    </citation>
    <scope>NUCLEOTIDE SEQUENCE</scope>
</reference>
<organism evidence="2">
    <name type="scientific">Cacopsylla melanoneura</name>
    <dbReference type="NCBI Taxonomy" id="428564"/>
    <lineage>
        <taxon>Eukaryota</taxon>
        <taxon>Metazoa</taxon>
        <taxon>Ecdysozoa</taxon>
        <taxon>Arthropoda</taxon>
        <taxon>Hexapoda</taxon>
        <taxon>Insecta</taxon>
        <taxon>Pterygota</taxon>
        <taxon>Neoptera</taxon>
        <taxon>Paraneoptera</taxon>
        <taxon>Hemiptera</taxon>
        <taxon>Sternorrhyncha</taxon>
        <taxon>Psylloidea</taxon>
        <taxon>Psyllidae</taxon>
        <taxon>Psyllinae</taxon>
        <taxon>Cacopsylla</taxon>
    </lineage>
</organism>
<proteinExistence type="predicted"/>
<evidence type="ECO:0000313" key="2">
    <source>
        <dbReference type="EMBL" id="CAG6649791.1"/>
    </source>
</evidence>
<feature type="compositionally biased region" description="Polar residues" evidence="1">
    <location>
        <begin position="100"/>
        <end position="109"/>
    </location>
</feature>
<protein>
    <submittedName>
        <fullName evidence="2">Uncharacterized protein</fullName>
    </submittedName>
</protein>
<evidence type="ECO:0000256" key="1">
    <source>
        <dbReference type="SAM" id="MobiDB-lite"/>
    </source>
</evidence>
<dbReference type="EMBL" id="HBUF01159931">
    <property type="protein sequence ID" value="CAG6649789.1"/>
    <property type="molecule type" value="Transcribed_RNA"/>
</dbReference>
<dbReference type="AlphaFoldDB" id="A0A8D8RFM6"/>
<dbReference type="PANTHER" id="PTHR33480:SF1">
    <property type="entry name" value="TYR RECOMBINASE DOMAIN-CONTAINING PROTEIN"/>
    <property type="match status" value="1"/>
</dbReference>
<feature type="region of interest" description="Disordered" evidence="1">
    <location>
        <begin position="686"/>
        <end position="716"/>
    </location>
</feature>
<dbReference type="PANTHER" id="PTHR33480">
    <property type="entry name" value="SET DOMAIN-CONTAINING PROTEIN-RELATED"/>
    <property type="match status" value="1"/>
</dbReference>